<organism evidence="3 4">
    <name type="scientific">Stentor coeruleus</name>
    <dbReference type="NCBI Taxonomy" id="5963"/>
    <lineage>
        <taxon>Eukaryota</taxon>
        <taxon>Sar</taxon>
        <taxon>Alveolata</taxon>
        <taxon>Ciliophora</taxon>
        <taxon>Postciliodesmatophora</taxon>
        <taxon>Heterotrichea</taxon>
        <taxon>Heterotrichida</taxon>
        <taxon>Stentoridae</taxon>
        <taxon>Stentor</taxon>
    </lineage>
</organism>
<dbReference type="SMART" id="SM00054">
    <property type="entry name" value="EFh"/>
    <property type="match status" value="2"/>
</dbReference>
<dbReference type="Proteomes" id="UP000187209">
    <property type="component" value="Unassembled WGS sequence"/>
</dbReference>
<gene>
    <name evidence="3" type="ORF">SteCoe_21157</name>
</gene>
<sequence length="324" mass="37221">MGGLVSSFNFNREDPIIQSLSQINAREVEEALSYYIDEYPNMLRVTFRRFDDIFGGTLIDVERFFLFFSDGKPEADLLEIFAALIIACKGMAEWKVKMLFCLFDFDNSENIDKNELSLVLSAFTKALSKLASGTPPSVSKLYIIAANIFKEIDKDNSQTLELEEIIDWTGKNEEFQDLMAHFSHIQSLDLAKIRFDHSLAEFTSFLPVEVLNDSSKNTILRFFTNKSFSLREIEDMLSHISNWENRIDKDKLEKYAKGMIGFYISDFTGQQKLAKSELQILLSLLGGEQKPLSVIEDFMRKHGISRTGYLTSSSWLQVLYKETF</sequence>
<dbReference type="EMBL" id="MPUH01000496">
    <property type="protein sequence ID" value="OMJ78936.1"/>
    <property type="molecule type" value="Genomic_DNA"/>
</dbReference>
<reference evidence="3 4" key="1">
    <citation type="submission" date="2016-11" db="EMBL/GenBank/DDBJ databases">
        <title>The macronuclear genome of Stentor coeruleus: a giant cell with tiny introns.</title>
        <authorList>
            <person name="Slabodnick M."/>
            <person name="Ruby J.G."/>
            <person name="Reiff S.B."/>
            <person name="Swart E.C."/>
            <person name="Gosai S."/>
            <person name="Prabakaran S."/>
            <person name="Witkowska E."/>
            <person name="Larue G.E."/>
            <person name="Fisher S."/>
            <person name="Freeman R.M."/>
            <person name="Gunawardena J."/>
            <person name="Chu W."/>
            <person name="Stover N.A."/>
            <person name="Gregory B.D."/>
            <person name="Nowacki M."/>
            <person name="Derisi J."/>
            <person name="Roy S.W."/>
            <person name="Marshall W.F."/>
            <person name="Sood P."/>
        </authorList>
    </citation>
    <scope>NUCLEOTIDE SEQUENCE [LARGE SCALE GENOMIC DNA]</scope>
    <source>
        <strain evidence="3">WM001</strain>
    </source>
</reference>
<dbReference type="SUPFAM" id="SSF47473">
    <property type="entry name" value="EF-hand"/>
    <property type="match status" value="2"/>
</dbReference>
<dbReference type="Gene3D" id="1.10.238.10">
    <property type="entry name" value="EF-hand"/>
    <property type="match status" value="1"/>
</dbReference>
<feature type="domain" description="EF-hand" evidence="2">
    <location>
        <begin position="144"/>
        <end position="172"/>
    </location>
</feature>
<evidence type="ECO:0000313" key="4">
    <source>
        <dbReference type="Proteomes" id="UP000187209"/>
    </source>
</evidence>
<evidence type="ECO:0000259" key="2">
    <source>
        <dbReference type="SMART" id="SM00054"/>
    </source>
</evidence>
<evidence type="ECO:0000256" key="1">
    <source>
        <dbReference type="ARBA" id="ARBA00022837"/>
    </source>
</evidence>
<evidence type="ECO:0000313" key="3">
    <source>
        <dbReference type="EMBL" id="OMJ78936.1"/>
    </source>
</evidence>
<dbReference type="InterPro" id="IPR011992">
    <property type="entry name" value="EF-hand-dom_pair"/>
</dbReference>
<dbReference type="OrthoDB" id="311768at2759"/>
<dbReference type="InterPro" id="IPR018247">
    <property type="entry name" value="EF_Hand_1_Ca_BS"/>
</dbReference>
<dbReference type="GO" id="GO:0005509">
    <property type="term" value="F:calcium ion binding"/>
    <property type="evidence" value="ECO:0007669"/>
    <property type="project" value="InterPro"/>
</dbReference>
<dbReference type="InterPro" id="IPR002048">
    <property type="entry name" value="EF_hand_dom"/>
</dbReference>
<keyword evidence="4" id="KW-1185">Reference proteome</keyword>
<feature type="domain" description="EF-hand" evidence="2">
    <location>
        <begin position="95"/>
        <end position="123"/>
    </location>
</feature>
<name>A0A1R2BQD9_9CILI</name>
<dbReference type="PROSITE" id="PS00018">
    <property type="entry name" value="EF_HAND_1"/>
    <property type="match status" value="1"/>
</dbReference>
<dbReference type="AlphaFoldDB" id="A0A1R2BQD9"/>
<keyword evidence="1" id="KW-0106">Calcium</keyword>
<protein>
    <recommendedName>
        <fullName evidence="2">EF-hand domain-containing protein</fullName>
    </recommendedName>
</protein>
<proteinExistence type="predicted"/>
<accession>A0A1R2BQD9</accession>
<comment type="caution">
    <text evidence="3">The sequence shown here is derived from an EMBL/GenBank/DDBJ whole genome shotgun (WGS) entry which is preliminary data.</text>
</comment>